<dbReference type="Proteomes" id="UP000198642">
    <property type="component" value="Unassembled WGS sequence"/>
</dbReference>
<dbReference type="EMBL" id="FOJW01000004">
    <property type="protein sequence ID" value="SFA95533.1"/>
    <property type="molecule type" value="Genomic_DNA"/>
</dbReference>
<keyword evidence="3" id="KW-1185">Reference proteome</keyword>
<keyword evidence="1" id="KW-0472">Membrane</keyword>
<reference evidence="2 3" key="1">
    <citation type="submission" date="2016-10" db="EMBL/GenBank/DDBJ databases">
        <authorList>
            <person name="de Groot N.N."/>
        </authorList>
    </citation>
    <scope>NUCLEOTIDE SEQUENCE [LARGE SCALE GENOMIC DNA]</scope>
    <source>
        <strain evidence="2 3">CGMCC 1.3702</strain>
    </source>
</reference>
<evidence type="ECO:0000313" key="3">
    <source>
        <dbReference type="Proteomes" id="UP000198642"/>
    </source>
</evidence>
<dbReference type="OrthoDB" id="2940255at2"/>
<evidence type="ECO:0000313" key="2">
    <source>
        <dbReference type="EMBL" id="SFA95533.1"/>
    </source>
</evidence>
<gene>
    <name evidence="2" type="ORF">SAMN04488072_104129</name>
</gene>
<accession>A0A1I0X671</accession>
<feature type="transmembrane region" description="Helical" evidence="1">
    <location>
        <begin position="50"/>
        <end position="72"/>
    </location>
</feature>
<dbReference type="AlphaFoldDB" id="A0A1I0X671"/>
<keyword evidence="1" id="KW-1133">Transmembrane helix</keyword>
<dbReference type="STRING" id="237679.SAMN04488072_104129"/>
<evidence type="ECO:0000256" key="1">
    <source>
        <dbReference type="SAM" id="Phobius"/>
    </source>
</evidence>
<protein>
    <submittedName>
        <fullName evidence="2">Uncharacterized protein</fullName>
    </submittedName>
</protein>
<sequence length="76" mass="8601">MMIFFLIVGMVYIFMANMFMGGSEKQQQQTVFYTARYEPRSVKLKLVLDFGLAGLISLGISAFILLGFRIGFFSLS</sequence>
<keyword evidence="1" id="KW-0812">Transmembrane</keyword>
<dbReference type="RefSeq" id="WP_139223978.1">
    <property type="nucleotide sequence ID" value="NZ_FOJW01000004.1"/>
</dbReference>
<proteinExistence type="predicted"/>
<organism evidence="2 3">
    <name type="scientific">Lentibacillus halodurans</name>
    <dbReference type="NCBI Taxonomy" id="237679"/>
    <lineage>
        <taxon>Bacteria</taxon>
        <taxon>Bacillati</taxon>
        <taxon>Bacillota</taxon>
        <taxon>Bacilli</taxon>
        <taxon>Bacillales</taxon>
        <taxon>Bacillaceae</taxon>
        <taxon>Lentibacillus</taxon>
    </lineage>
</organism>
<name>A0A1I0X671_9BACI</name>